<dbReference type="EMBL" id="JAAMPC010000008">
    <property type="protein sequence ID" value="KAG2300024.1"/>
    <property type="molecule type" value="Genomic_DNA"/>
</dbReference>
<dbReference type="AlphaFoldDB" id="A0A8X7S9I6"/>
<sequence>MAATETSSSTASSVLLRPLSHSQRLEKIINLRLKRRSTTAVSHPKKKKKRKCCLCYPATHPAGSFRCASHRRLSNEDIEILVSIRERKRSIIKTLNKIGRRCCFTTSNSGLNLRKTAMVNSLAGIGSLEAERCRKYLKETMVKQSSLRFRRVFRPRRSRFYALHKD</sequence>
<dbReference type="Proteomes" id="UP000886595">
    <property type="component" value="Unassembled WGS sequence"/>
</dbReference>
<reference evidence="1 2" key="1">
    <citation type="submission" date="2020-02" db="EMBL/GenBank/DDBJ databases">
        <authorList>
            <person name="Ma Q."/>
            <person name="Huang Y."/>
            <person name="Song X."/>
            <person name="Pei D."/>
        </authorList>
    </citation>
    <scope>NUCLEOTIDE SEQUENCE [LARGE SCALE GENOMIC DNA]</scope>
    <source>
        <strain evidence="1">Sxm20200214</strain>
        <tissue evidence="1">Leaf</tissue>
    </source>
</reference>
<accession>A0A8X7S9I6</accession>
<name>A0A8X7S9I6_BRACI</name>
<proteinExistence type="predicted"/>
<keyword evidence="2" id="KW-1185">Reference proteome</keyword>
<organism evidence="1 2">
    <name type="scientific">Brassica carinata</name>
    <name type="common">Ethiopian mustard</name>
    <name type="synonym">Abyssinian cabbage</name>
    <dbReference type="NCBI Taxonomy" id="52824"/>
    <lineage>
        <taxon>Eukaryota</taxon>
        <taxon>Viridiplantae</taxon>
        <taxon>Streptophyta</taxon>
        <taxon>Embryophyta</taxon>
        <taxon>Tracheophyta</taxon>
        <taxon>Spermatophyta</taxon>
        <taxon>Magnoliopsida</taxon>
        <taxon>eudicotyledons</taxon>
        <taxon>Gunneridae</taxon>
        <taxon>Pentapetalae</taxon>
        <taxon>rosids</taxon>
        <taxon>malvids</taxon>
        <taxon>Brassicales</taxon>
        <taxon>Brassicaceae</taxon>
        <taxon>Brassiceae</taxon>
        <taxon>Brassica</taxon>
    </lineage>
</organism>
<dbReference type="OrthoDB" id="1100875at2759"/>
<comment type="caution">
    <text evidence="1">The sequence shown here is derived from an EMBL/GenBank/DDBJ whole genome shotgun (WGS) entry which is preliminary data.</text>
</comment>
<gene>
    <name evidence="1" type="ORF">Bca52824_036496</name>
</gene>
<evidence type="ECO:0000313" key="1">
    <source>
        <dbReference type="EMBL" id="KAG2300024.1"/>
    </source>
</evidence>
<evidence type="ECO:0000313" key="2">
    <source>
        <dbReference type="Proteomes" id="UP000886595"/>
    </source>
</evidence>
<protein>
    <submittedName>
        <fullName evidence="1">Uncharacterized protein</fullName>
    </submittedName>
</protein>